<evidence type="ECO:0000256" key="5">
    <source>
        <dbReference type="ARBA" id="ARBA00022833"/>
    </source>
</evidence>
<proteinExistence type="predicted"/>
<evidence type="ECO:0000313" key="12">
    <source>
        <dbReference type="EMBL" id="KAK3679335.1"/>
    </source>
</evidence>
<protein>
    <recommendedName>
        <fullName evidence="11">RING-type domain-containing protein</fullName>
    </recommendedName>
</protein>
<feature type="region of interest" description="Disordered" evidence="9">
    <location>
        <begin position="258"/>
        <end position="284"/>
    </location>
</feature>
<dbReference type="PANTHER" id="PTHR46539">
    <property type="entry name" value="E3 UBIQUITIN-PROTEIN LIGASE ATL42"/>
    <property type="match status" value="1"/>
</dbReference>
<evidence type="ECO:0000313" key="13">
    <source>
        <dbReference type="Proteomes" id="UP001274830"/>
    </source>
</evidence>
<dbReference type="Proteomes" id="UP001274830">
    <property type="component" value="Unassembled WGS sequence"/>
</dbReference>
<comment type="subcellular location">
    <subcellularLocation>
        <location evidence="1">Membrane</location>
    </subcellularLocation>
</comment>
<feature type="compositionally biased region" description="Basic residues" evidence="9">
    <location>
        <begin position="495"/>
        <end position="507"/>
    </location>
</feature>
<feature type="transmembrane region" description="Helical" evidence="10">
    <location>
        <begin position="190"/>
        <end position="216"/>
    </location>
</feature>
<name>A0AAE0WXD2_9PEZI</name>
<keyword evidence="3" id="KW-0479">Metal-binding</keyword>
<dbReference type="InterPro" id="IPR013083">
    <property type="entry name" value="Znf_RING/FYVE/PHD"/>
</dbReference>
<dbReference type="PROSITE" id="PS50089">
    <property type="entry name" value="ZF_RING_2"/>
    <property type="match status" value="1"/>
</dbReference>
<dbReference type="Gene3D" id="3.30.40.10">
    <property type="entry name" value="Zinc/RING finger domain, C3HC4 (zinc finger)"/>
    <property type="match status" value="1"/>
</dbReference>
<keyword evidence="7 10" id="KW-0472">Membrane</keyword>
<comment type="caution">
    <text evidence="12">The sequence shown here is derived from an EMBL/GenBank/DDBJ whole genome shotgun (WGS) entry which is preliminary data.</text>
</comment>
<feature type="region of interest" description="Disordered" evidence="9">
    <location>
        <begin position="392"/>
        <end position="430"/>
    </location>
</feature>
<evidence type="ECO:0000256" key="2">
    <source>
        <dbReference type="ARBA" id="ARBA00022692"/>
    </source>
</evidence>
<feature type="region of interest" description="Disordered" evidence="9">
    <location>
        <begin position="466"/>
        <end position="539"/>
    </location>
</feature>
<feature type="compositionally biased region" description="Basic and acidic residues" evidence="9">
    <location>
        <begin position="466"/>
        <end position="493"/>
    </location>
</feature>
<evidence type="ECO:0000256" key="4">
    <source>
        <dbReference type="ARBA" id="ARBA00022771"/>
    </source>
</evidence>
<dbReference type="SMART" id="SM00184">
    <property type="entry name" value="RING"/>
    <property type="match status" value="1"/>
</dbReference>
<dbReference type="SUPFAM" id="SSF57850">
    <property type="entry name" value="RING/U-box"/>
    <property type="match status" value="1"/>
</dbReference>
<evidence type="ECO:0000256" key="3">
    <source>
        <dbReference type="ARBA" id="ARBA00022723"/>
    </source>
</evidence>
<keyword evidence="4 8" id="KW-0863">Zinc-finger</keyword>
<evidence type="ECO:0000256" key="10">
    <source>
        <dbReference type="SAM" id="Phobius"/>
    </source>
</evidence>
<dbReference type="Pfam" id="PF13639">
    <property type="entry name" value="zf-RING_2"/>
    <property type="match status" value="1"/>
</dbReference>
<dbReference type="AlphaFoldDB" id="A0AAE0WXD2"/>
<feature type="compositionally biased region" description="Basic and acidic residues" evidence="9">
    <location>
        <begin position="258"/>
        <end position="267"/>
    </location>
</feature>
<keyword evidence="13" id="KW-1185">Reference proteome</keyword>
<evidence type="ECO:0000256" key="8">
    <source>
        <dbReference type="PROSITE-ProRule" id="PRU00175"/>
    </source>
</evidence>
<keyword evidence="6 10" id="KW-1133">Transmembrane helix</keyword>
<feature type="compositionally biased region" description="Low complexity" evidence="9">
    <location>
        <begin position="167"/>
        <end position="184"/>
    </location>
</feature>
<keyword evidence="2 10" id="KW-0812">Transmembrane</keyword>
<feature type="region of interest" description="Disordered" evidence="9">
    <location>
        <begin position="157"/>
        <end position="184"/>
    </location>
</feature>
<reference evidence="12" key="1">
    <citation type="submission" date="2023-07" db="EMBL/GenBank/DDBJ databases">
        <title>Black Yeasts Isolated from many extreme environments.</title>
        <authorList>
            <person name="Coleine C."/>
            <person name="Stajich J.E."/>
            <person name="Selbmann L."/>
        </authorList>
    </citation>
    <scope>NUCLEOTIDE SEQUENCE</scope>
    <source>
        <strain evidence="12">CCFEE 5485</strain>
    </source>
</reference>
<organism evidence="12 13">
    <name type="scientific">Recurvomyces mirabilis</name>
    <dbReference type="NCBI Taxonomy" id="574656"/>
    <lineage>
        <taxon>Eukaryota</taxon>
        <taxon>Fungi</taxon>
        <taxon>Dikarya</taxon>
        <taxon>Ascomycota</taxon>
        <taxon>Pezizomycotina</taxon>
        <taxon>Dothideomycetes</taxon>
        <taxon>Dothideomycetidae</taxon>
        <taxon>Mycosphaerellales</taxon>
        <taxon>Teratosphaeriaceae</taxon>
        <taxon>Recurvomyces</taxon>
    </lineage>
</organism>
<evidence type="ECO:0000256" key="9">
    <source>
        <dbReference type="SAM" id="MobiDB-lite"/>
    </source>
</evidence>
<keyword evidence="5" id="KW-0862">Zinc</keyword>
<sequence length="539" mass="57640">MENAGLEDNNSIMMEVSERGVMIPTAAILPLTDTAANNLPPPGLSGPVVVANASNQLSISTDSIAMISCDQSAYAGNIAAADIFNRAASVNATAVIWYSTAAAYCNLTGYNNLYPWVYSMKTQNDSTYMLQNFADLMQGMAGSAYIEIVSMDQLNAANNGTGHGKPSDSNQNQNQNQGNNGPLGPSPGTAVAMIILYSITGVITALFLVIIITGAIRAHRHPERYGPRNIIGRARQTRVKGLARAMLDTLPIVKVGDRGAEAPKPTDVELGEGATAQEGRPTEMTGLTARDARASGELTNVHNAEELPRTSSTEGGIAAAASVTHAQHQASHASDQDNQGCSICTEDFEIGQDQRILPCDHRFHPDCIDPWLLNVSGTCPLCRIDLRPRPSVDTAEVDEDGNPISRSATLESREGEALPPPLGAAAGDRRSVRRSLMRGLMGNSSAGSMSREERLAALREWRFQEARRRQTERGESQAETSEARSGREDDAGLRTRLRNAFRVRTRRTGVAETPAVVSSEDAQEAAEGEASASRPARTS</sequence>
<accession>A0AAE0WXD2</accession>
<gene>
    <name evidence="12" type="ORF">LTR78_000896</name>
</gene>
<feature type="domain" description="RING-type" evidence="11">
    <location>
        <begin position="341"/>
        <end position="383"/>
    </location>
</feature>
<dbReference type="EMBL" id="JAUTXT010000002">
    <property type="protein sequence ID" value="KAK3679335.1"/>
    <property type="molecule type" value="Genomic_DNA"/>
</dbReference>
<dbReference type="InterPro" id="IPR001841">
    <property type="entry name" value="Znf_RING"/>
</dbReference>
<dbReference type="PANTHER" id="PTHR46539:SF1">
    <property type="entry name" value="E3 UBIQUITIN-PROTEIN LIGASE ATL42"/>
    <property type="match status" value="1"/>
</dbReference>
<dbReference type="GO" id="GO:0016020">
    <property type="term" value="C:membrane"/>
    <property type="evidence" value="ECO:0007669"/>
    <property type="project" value="UniProtKB-SubCell"/>
</dbReference>
<dbReference type="CDD" id="cd16454">
    <property type="entry name" value="RING-H2_PA-TM-RING"/>
    <property type="match status" value="1"/>
</dbReference>
<evidence type="ECO:0000256" key="7">
    <source>
        <dbReference type="ARBA" id="ARBA00023136"/>
    </source>
</evidence>
<evidence type="ECO:0000259" key="11">
    <source>
        <dbReference type="PROSITE" id="PS50089"/>
    </source>
</evidence>
<evidence type="ECO:0000256" key="6">
    <source>
        <dbReference type="ARBA" id="ARBA00022989"/>
    </source>
</evidence>
<dbReference type="GO" id="GO:0008270">
    <property type="term" value="F:zinc ion binding"/>
    <property type="evidence" value="ECO:0007669"/>
    <property type="project" value="UniProtKB-KW"/>
</dbReference>
<evidence type="ECO:0000256" key="1">
    <source>
        <dbReference type="ARBA" id="ARBA00004370"/>
    </source>
</evidence>